<dbReference type="EMBL" id="CP152276">
    <property type="protein sequence ID" value="XAE42487.1"/>
    <property type="molecule type" value="Genomic_DNA"/>
</dbReference>
<protein>
    <submittedName>
        <fullName evidence="2">Uncharacterized protein</fullName>
    </submittedName>
</protein>
<accession>A0ABZ3D3Z5</accession>
<dbReference type="RefSeq" id="WP_342628215.1">
    <property type="nucleotide sequence ID" value="NZ_CP152276.1"/>
</dbReference>
<feature type="region of interest" description="Disordered" evidence="1">
    <location>
        <begin position="95"/>
        <end position="119"/>
    </location>
</feature>
<proteinExistence type="predicted"/>
<gene>
    <name evidence="2" type="ORF">AAC691_19900</name>
</gene>
<reference evidence="2 3" key="1">
    <citation type="submission" date="2024-04" db="EMBL/GenBank/DDBJ databases">
        <title>Complete genome sequence of Nguyenibacter vanlangesis HBCM-1154, a strain capable of nitrogen fixation, IAA production, and phosphorus solubilization isolated from sugarcane soil.</title>
        <authorList>
            <person name="MY HANH P."/>
        </authorList>
    </citation>
    <scope>NUCLEOTIDE SEQUENCE [LARGE SCALE GENOMIC DNA]</scope>
    <source>
        <strain evidence="2 3">HBCM 1154</strain>
    </source>
</reference>
<evidence type="ECO:0000256" key="1">
    <source>
        <dbReference type="SAM" id="MobiDB-lite"/>
    </source>
</evidence>
<dbReference type="Proteomes" id="UP001449795">
    <property type="component" value="Chromosome"/>
</dbReference>
<evidence type="ECO:0000313" key="2">
    <source>
        <dbReference type="EMBL" id="XAE42487.1"/>
    </source>
</evidence>
<keyword evidence="3" id="KW-1185">Reference proteome</keyword>
<sequence>MAPGTPIVAIRVLGTGHGSVSTMAGTILAQAAEDSDPAMIGGIGRDLYRKACLPRGGAEGRVEARMEARLGRVGTVPRGGFRILVLIRLRFANRPDRPARPGCRVRRPGAPPGTTDRAR</sequence>
<organism evidence="2 3">
    <name type="scientific">Nguyenibacter vanlangensis</name>
    <dbReference type="NCBI Taxonomy" id="1216886"/>
    <lineage>
        <taxon>Bacteria</taxon>
        <taxon>Pseudomonadati</taxon>
        <taxon>Pseudomonadota</taxon>
        <taxon>Alphaproteobacteria</taxon>
        <taxon>Acetobacterales</taxon>
        <taxon>Acetobacteraceae</taxon>
        <taxon>Nguyenibacter</taxon>
    </lineage>
</organism>
<evidence type="ECO:0000313" key="3">
    <source>
        <dbReference type="Proteomes" id="UP001449795"/>
    </source>
</evidence>
<name>A0ABZ3D3Z5_9PROT</name>